<evidence type="ECO:0000259" key="2">
    <source>
        <dbReference type="Pfam" id="PF07171"/>
    </source>
</evidence>
<dbReference type="Pfam" id="PF07171">
    <property type="entry name" value="MlrC_C"/>
    <property type="match status" value="1"/>
</dbReference>
<dbReference type="Proteomes" id="UP000245712">
    <property type="component" value="Unassembled WGS sequence"/>
</dbReference>
<organism evidence="4 5">
    <name type="scientific">Paraburkholderia unamae</name>
    <dbReference type="NCBI Taxonomy" id="219649"/>
    <lineage>
        <taxon>Bacteria</taxon>
        <taxon>Pseudomonadati</taxon>
        <taxon>Pseudomonadota</taxon>
        <taxon>Betaproteobacteria</taxon>
        <taxon>Burkholderiales</taxon>
        <taxon>Burkholderiaceae</taxon>
        <taxon>Paraburkholderia</taxon>
    </lineage>
</organism>
<evidence type="ECO:0000313" key="4">
    <source>
        <dbReference type="EMBL" id="PVX75146.1"/>
    </source>
</evidence>
<evidence type="ECO:0000259" key="3">
    <source>
        <dbReference type="Pfam" id="PF07364"/>
    </source>
</evidence>
<keyword evidence="1" id="KW-0378">Hydrolase</keyword>
<protein>
    <recommendedName>
        <fullName evidence="1">Microcystinase C</fullName>
        <shortName evidence="1">MlrC</shortName>
    </recommendedName>
</protein>
<keyword evidence="1" id="KW-0482">Metalloprotease</keyword>
<dbReference type="InterPro" id="IPR009197">
    <property type="entry name" value="MlrC"/>
</dbReference>
<comment type="similarity">
    <text evidence="1">Belongs to the peptidase M81 family.</text>
</comment>
<comment type="caution">
    <text evidence="4">The sequence shown here is derived from an EMBL/GenBank/DDBJ whole genome shotgun (WGS) entry which is preliminary data.</text>
</comment>
<keyword evidence="1" id="KW-0479">Metal-binding</keyword>
<comment type="cofactor">
    <cofactor evidence="1">
        <name>Zn(2+)</name>
        <dbReference type="ChEBI" id="CHEBI:29105"/>
    </cofactor>
    <text evidence="1">Binds 1 zinc ion per subunit.</text>
</comment>
<feature type="domain" description="Microcystin LR degradation protein MlrC C-terminal" evidence="2">
    <location>
        <begin position="300"/>
        <end position="489"/>
    </location>
</feature>
<dbReference type="InterPro" id="IPR015995">
    <property type="entry name" value="MlrC_N"/>
</dbReference>
<dbReference type="RefSeq" id="WP_116613526.1">
    <property type="nucleotide sequence ID" value="NZ_QEOB01000018.1"/>
</dbReference>
<sequence length="498" mass="53839">MKVLIAGFKHETNTFAPDLAPWSAFEAGEIFPSAVRGEPMLAMLDKVPVPGMGFLRFAREQGWEAVPSLWCGAVPSSYVTAEAFEKICAEICADVKSKQFEAIYLDLHGAAMAEGVDDAEGELLARVRALAGDDIPIVASLDLHANVTHQMLACADALLSFRTYPHIDYVETGALAAEALRRRLLHGRRETIYCARLPFLIPVNSQNTTFGKPKAIYDRLAQIDVELGTLSNFCMGFPSSDFAECAPMIWSIGERAQEAVAQLEAMASEPTQWRLNVYSAQDAVKEAIRRNEATDKPVVIADTQDNPGIGGTGSTTGMLHALLEARAGAVFPQRVAVAVMNDPAFAAQAIAAGVGARFRGRLGQPSMLWDGPSDPPVEGEFTVKAVSDGQVTYKGPKMTGFLAELGPSACVEIDGVLVVVASAKIGAQDRELFRFVGVHPEQMKIMVVKSSNHFRADFAPLVENERTDILTAKARGAMAVDPGDLPWQKLPDTIRRRP</sequence>
<keyword evidence="1" id="KW-0645">Protease</keyword>
<reference evidence="4 5" key="1">
    <citation type="submission" date="2018-05" db="EMBL/GenBank/DDBJ databases">
        <title>Genomic Encyclopedia of Type Strains, Phase IV (KMG-V): Genome sequencing to study the core and pangenomes of soil and plant-associated prokaryotes.</title>
        <authorList>
            <person name="Whitman W."/>
        </authorList>
    </citation>
    <scope>NUCLEOTIDE SEQUENCE [LARGE SCALE GENOMIC DNA]</scope>
    <source>
        <strain evidence="4 5">SCZa-39</strain>
    </source>
</reference>
<name>A0ABX5KDQ1_9BURK</name>
<dbReference type="InterPro" id="IPR010799">
    <property type="entry name" value="MlrC_C"/>
</dbReference>
<dbReference type="PIRSF" id="PIRSF012702">
    <property type="entry name" value="UCP012702"/>
    <property type="match status" value="1"/>
</dbReference>
<gene>
    <name evidence="4" type="ORF">C7402_11878</name>
</gene>
<feature type="domain" description="Microcystin LR degradation protein MlrC N-terminal" evidence="3">
    <location>
        <begin position="2"/>
        <end position="288"/>
    </location>
</feature>
<dbReference type="EMBL" id="QEOB01000018">
    <property type="protein sequence ID" value="PVX75146.1"/>
    <property type="molecule type" value="Genomic_DNA"/>
</dbReference>
<comment type="function">
    <text evidence="1">Involved in peptidolytic degradation of cyclic heptapeptide hepatotoxin microcystin (MC).</text>
</comment>
<accession>A0ABX5KDQ1</accession>
<dbReference type="Pfam" id="PF07364">
    <property type="entry name" value="DUF1485"/>
    <property type="match status" value="1"/>
</dbReference>
<evidence type="ECO:0000256" key="1">
    <source>
        <dbReference type="PIRNR" id="PIRNR012702"/>
    </source>
</evidence>
<proteinExistence type="inferred from homology"/>
<evidence type="ECO:0000313" key="5">
    <source>
        <dbReference type="Proteomes" id="UP000245712"/>
    </source>
</evidence>
<keyword evidence="5" id="KW-1185">Reference proteome</keyword>